<evidence type="ECO:0000313" key="5">
    <source>
        <dbReference type="Proteomes" id="UP001138672"/>
    </source>
</evidence>
<dbReference type="CDD" id="cd12797">
    <property type="entry name" value="M23_peptidase"/>
    <property type="match status" value="1"/>
</dbReference>
<dbReference type="Pfam" id="PF01551">
    <property type="entry name" value="Peptidase_M23"/>
    <property type="match status" value="1"/>
</dbReference>
<dbReference type="Proteomes" id="UP001138672">
    <property type="component" value="Unassembled WGS sequence"/>
</dbReference>
<comment type="caution">
    <text evidence="3">The sequence shown here is derived from an EMBL/GenBank/DDBJ whole genome shotgun (WGS) entry which is preliminary data.</text>
</comment>
<evidence type="ECO:0000313" key="4">
    <source>
        <dbReference type="EMBL" id="MDQ0334774.1"/>
    </source>
</evidence>
<gene>
    <name evidence="3" type="ORF">J2Z56_001381</name>
    <name evidence="4" type="ORF">J2Z57_001207</name>
</gene>
<dbReference type="Proteomes" id="UP001231587">
    <property type="component" value="Unassembled WGS sequence"/>
</dbReference>
<evidence type="ECO:0000256" key="1">
    <source>
        <dbReference type="ARBA" id="ARBA00022729"/>
    </source>
</evidence>
<dbReference type="EMBL" id="JAGGJQ010000003">
    <property type="protein sequence ID" value="MBP1839470.1"/>
    <property type="molecule type" value="Genomic_DNA"/>
</dbReference>
<evidence type="ECO:0000313" key="6">
    <source>
        <dbReference type="Proteomes" id="UP001231587"/>
    </source>
</evidence>
<name>A0A9X0YJ29_9FLAO</name>
<organism evidence="3 5">
    <name type="scientific">Formosa algae</name>
    <dbReference type="NCBI Taxonomy" id="225843"/>
    <lineage>
        <taxon>Bacteria</taxon>
        <taxon>Pseudomonadati</taxon>
        <taxon>Bacteroidota</taxon>
        <taxon>Flavobacteriia</taxon>
        <taxon>Flavobacteriales</taxon>
        <taxon>Flavobacteriaceae</taxon>
        <taxon>Formosa</taxon>
    </lineage>
</organism>
<feature type="domain" description="M23ase beta-sheet core" evidence="2">
    <location>
        <begin position="97"/>
        <end position="196"/>
    </location>
</feature>
<dbReference type="PANTHER" id="PTHR21666">
    <property type="entry name" value="PEPTIDASE-RELATED"/>
    <property type="match status" value="1"/>
</dbReference>
<keyword evidence="1" id="KW-0732">Signal</keyword>
<evidence type="ECO:0000313" key="3">
    <source>
        <dbReference type="EMBL" id="MBP1839470.1"/>
    </source>
</evidence>
<dbReference type="InterPro" id="IPR016047">
    <property type="entry name" value="M23ase_b-sheet_dom"/>
</dbReference>
<dbReference type="InterPro" id="IPR050570">
    <property type="entry name" value="Cell_wall_metabolism_enzyme"/>
</dbReference>
<reference evidence="3" key="1">
    <citation type="submission" date="2021-03" db="EMBL/GenBank/DDBJ databases">
        <title>Genomic Encyclopedia of Type Strains, Phase IV (KMG-IV): sequencing the most valuable type-strain genomes for metagenomic binning, comparative biology and taxonomic classification.</title>
        <authorList>
            <person name="Goeker M."/>
        </authorList>
    </citation>
    <scope>NUCLEOTIDE SEQUENCE</scope>
    <source>
        <strain evidence="3">DSM 15523</strain>
        <strain evidence="4 6">DSM 16476</strain>
    </source>
</reference>
<dbReference type="InterPro" id="IPR011055">
    <property type="entry name" value="Dup_hybrid_motif"/>
</dbReference>
<dbReference type="GO" id="GO:0004222">
    <property type="term" value="F:metalloendopeptidase activity"/>
    <property type="evidence" value="ECO:0007669"/>
    <property type="project" value="TreeGrafter"/>
</dbReference>
<dbReference type="AlphaFoldDB" id="A0A9X0YJ29"/>
<dbReference type="EMBL" id="JAUSUU010000003">
    <property type="protein sequence ID" value="MDQ0334774.1"/>
    <property type="molecule type" value="Genomic_DNA"/>
</dbReference>
<keyword evidence="6" id="KW-1185">Reference proteome</keyword>
<dbReference type="PANTHER" id="PTHR21666:SF289">
    <property type="entry name" value="L-ALA--D-GLU ENDOPEPTIDASE"/>
    <property type="match status" value="1"/>
</dbReference>
<sequence length="230" mass="25892">MSNRIFISLLKSIDKQFIKVLAPEIALNDYVSIDLSTSNESLQYVNVSSSQDLNQYINLYMAEHGAHIAYGGYMEVRDIYKRSTYFNTAVNTSIRNIHIGMDLWCKAGTPVLAALDGEVHGFKNNMNYGDYGPTIILKHTISDVVFYTLYGHLSSESIATLEVGQQVKQGHKIAELGTSDVNGDYPPHLHFQIIHDIQEYFGDYPGVCSETDLEFYTANCPDPNLLLKMY</sequence>
<proteinExistence type="predicted"/>
<dbReference type="RefSeq" id="WP_057778145.1">
    <property type="nucleotide sequence ID" value="NZ_JAGGJQ010000003.1"/>
</dbReference>
<keyword evidence="3" id="KW-0378">Hydrolase</keyword>
<evidence type="ECO:0000259" key="2">
    <source>
        <dbReference type="Pfam" id="PF01551"/>
    </source>
</evidence>
<dbReference type="Gene3D" id="2.70.70.10">
    <property type="entry name" value="Glucose Permease (Domain IIA)"/>
    <property type="match status" value="1"/>
</dbReference>
<protein>
    <submittedName>
        <fullName evidence="3">Murein DD-endopeptidase MepM/ murein hydrolase activator NlpD</fullName>
    </submittedName>
</protein>
<accession>A0A9X0YJ29</accession>
<dbReference type="OrthoDB" id="9801052at2"/>
<dbReference type="SUPFAM" id="SSF51261">
    <property type="entry name" value="Duplicated hybrid motif"/>
    <property type="match status" value="1"/>
</dbReference>